<dbReference type="Proteomes" id="UP000325134">
    <property type="component" value="Unassembled WGS sequence"/>
</dbReference>
<keyword evidence="2" id="KW-1185">Reference proteome</keyword>
<accession>A0A1M4Z7H9</accession>
<organism evidence="1 2">
    <name type="scientific">Ruegeria intermedia</name>
    <dbReference type="NCBI Taxonomy" id="996115"/>
    <lineage>
        <taxon>Bacteria</taxon>
        <taxon>Pseudomonadati</taxon>
        <taxon>Pseudomonadota</taxon>
        <taxon>Alphaproteobacteria</taxon>
        <taxon>Rhodobacterales</taxon>
        <taxon>Roseobacteraceae</taxon>
        <taxon>Ruegeria</taxon>
    </lineage>
</organism>
<reference evidence="1 2" key="1">
    <citation type="submission" date="2016-11" db="EMBL/GenBank/DDBJ databases">
        <authorList>
            <person name="Varghese N."/>
            <person name="Submissions S."/>
        </authorList>
    </citation>
    <scope>NUCLEOTIDE SEQUENCE [LARGE SCALE GENOMIC DNA]</scope>
    <source>
        <strain evidence="1 2">DSM 29341</strain>
    </source>
</reference>
<evidence type="ECO:0000313" key="1">
    <source>
        <dbReference type="EMBL" id="SHF13955.1"/>
    </source>
</evidence>
<dbReference type="EMBL" id="FQVK01000018">
    <property type="protein sequence ID" value="SHF13955.1"/>
    <property type="molecule type" value="Genomic_DNA"/>
</dbReference>
<sequence length="44" mass="4729">MNSKPHAITDAVKRPLRVFLTAGQRGDYMTAGAIRMLSNPPAAC</sequence>
<evidence type="ECO:0000313" key="2">
    <source>
        <dbReference type="Proteomes" id="UP000325134"/>
    </source>
</evidence>
<name>A0A1M4Z7H9_9RHOB</name>
<proteinExistence type="predicted"/>
<protein>
    <submittedName>
        <fullName evidence="1">Uncharacterized protein</fullName>
    </submittedName>
</protein>
<gene>
    <name evidence="1" type="ORF">SAMN05444279_11862</name>
</gene>
<dbReference type="AlphaFoldDB" id="A0A1M4Z7H9"/>